<evidence type="ECO:0000256" key="2">
    <source>
        <dbReference type="ARBA" id="ARBA00023136"/>
    </source>
</evidence>
<keyword evidence="3" id="KW-0998">Cell outer membrane</keyword>
<comment type="caution">
    <text evidence="4">The sequence shown here is derived from an EMBL/GenBank/DDBJ whole genome shotgun (WGS) entry which is preliminary data.</text>
</comment>
<dbReference type="InterPro" id="IPR036942">
    <property type="entry name" value="Beta-barrel_TonB_sf"/>
</dbReference>
<evidence type="ECO:0000256" key="3">
    <source>
        <dbReference type="ARBA" id="ARBA00023237"/>
    </source>
</evidence>
<evidence type="ECO:0000313" key="5">
    <source>
        <dbReference type="Proteomes" id="UP001375382"/>
    </source>
</evidence>
<proteinExistence type="predicted"/>
<dbReference type="SUPFAM" id="SSF56935">
    <property type="entry name" value="Porins"/>
    <property type="match status" value="1"/>
</dbReference>
<gene>
    <name evidence="4" type="ORF">MN202_07135</name>
</gene>
<reference evidence="4 5" key="1">
    <citation type="journal article" date="2023" name="Ecotoxicol. Environ. Saf.">
        <title>Mercury remediation potential of mercury-resistant strain Rheinheimera metallidurans sp. nov. isolated from a municipal waste dumping site.</title>
        <authorList>
            <person name="Yadav V."/>
            <person name="Manjhi A."/>
            <person name="Vadakedath N."/>
        </authorList>
    </citation>
    <scope>NUCLEOTIDE SEQUENCE [LARGE SCALE GENOMIC DNA]</scope>
    <source>
        <strain evidence="4 5">E-49</strain>
    </source>
</reference>
<name>A0ABU8C4Z8_9GAMM</name>
<protein>
    <submittedName>
        <fullName evidence="4">Plug domain-containing protein</fullName>
    </submittedName>
</protein>
<keyword evidence="5" id="KW-1185">Reference proteome</keyword>
<sequence length="654" mass="73381">MRVTPGPALCLSLLLLATWPDITTAKGQEVSQYSQADLQQMPGQSALDIISHVAGFQFINSNNQRGLSNAAGNILINGLAAMNKSQSLDQVLSGIAIGQISAMQVYLAGHPFNAVSQHTQVINLQLDTAAQPVNWQIAAMSHAGQQQPAALSLQSNVQWLGFLHQWQLRGEKALWQSDSDYSELTPAGQTYLSGSERYREDYNDASIGVVSAKTVAGAQWQFSSQLMQQRQKEYYLQYWSEAGQHDSGQLYNRNNLHQLELGLDWQQQRDSGWVWQSNALFRRELRAHQAVNGGAASGQPYIQKKRSTEQALKISASEPGLAWQPEVGLELSYNRLSANTDNGQSGYSSVNEIRAEPYLAGKVRLAPQWQLYSRLTAEQSRLQSHSTERYQSSNFYIKPLLKLSHHGAGGLNSTYTAQVKVEQLDFNDFMPSQDAYYDRQQSGNARLKPEHIVELRYEASYDAANSWAANAQLHWQKIRDTHEYVQFADASWGIANAGSSTVTGADVKLNLDTGWLSDDSELIAEYEFRHARYADPLTGHRGLSWMPRHVAEVEFRQTAAGYAWGLVVNLAERETAFYPDEIYHEQRLEAVQLYLEFALPNGIKLELEVDDLFGRKRRYKRDVYASDRSGALAYRYFSQEKNGTSLQLTLSGAF</sequence>
<organism evidence="4 5">
    <name type="scientific">Rheinheimera muenzenbergensis</name>
    <dbReference type="NCBI Taxonomy" id="1193628"/>
    <lineage>
        <taxon>Bacteria</taxon>
        <taxon>Pseudomonadati</taxon>
        <taxon>Pseudomonadota</taxon>
        <taxon>Gammaproteobacteria</taxon>
        <taxon>Chromatiales</taxon>
        <taxon>Chromatiaceae</taxon>
        <taxon>Rheinheimera</taxon>
    </lineage>
</organism>
<keyword evidence="2" id="KW-0472">Membrane</keyword>
<evidence type="ECO:0000313" key="4">
    <source>
        <dbReference type="EMBL" id="MEH8016998.1"/>
    </source>
</evidence>
<comment type="subcellular location">
    <subcellularLocation>
        <location evidence="1">Cell outer membrane</location>
    </subcellularLocation>
</comment>
<dbReference type="Proteomes" id="UP001375382">
    <property type="component" value="Unassembled WGS sequence"/>
</dbReference>
<dbReference type="Gene3D" id="2.40.170.20">
    <property type="entry name" value="TonB-dependent receptor, beta-barrel domain"/>
    <property type="match status" value="1"/>
</dbReference>
<accession>A0ABU8C4Z8</accession>
<evidence type="ECO:0000256" key="1">
    <source>
        <dbReference type="ARBA" id="ARBA00004442"/>
    </source>
</evidence>
<dbReference type="EMBL" id="JALAAR010000004">
    <property type="protein sequence ID" value="MEH8016998.1"/>
    <property type="molecule type" value="Genomic_DNA"/>
</dbReference>
<dbReference type="RefSeq" id="WP_335735408.1">
    <property type="nucleotide sequence ID" value="NZ_JALAAR010000004.1"/>
</dbReference>